<evidence type="ECO:0000259" key="2">
    <source>
        <dbReference type="Pfam" id="PF16363"/>
    </source>
</evidence>
<reference evidence="3 4" key="1">
    <citation type="submission" date="2020-10" db="EMBL/GenBank/DDBJ databases">
        <title>Wide distribution of Phycisphaera-like planctomycetes from WD2101 soil group in peatlands and genome analysis of the first cultivated representative.</title>
        <authorList>
            <person name="Dedysh S.N."/>
            <person name="Beletsky A.V."/>
            <person name="Ivanova A."/>
            <person name="Kulichevskaya I.S."/>
            <person name="Suzina N.E."/>
            <person name="Philippov D.A."/>
            <person name="Rakitin A.L."/>
            <person name="Mardanov A.V."/>
            <person name="Ravin N.V."/>
        </authorList>
    </citation>
    <scope>NUCLEOTIDE SEQUENCE [LARGE SCALE GENOMIC DNA]</scope>
    <source>
        <strain evidence="3 4">M1803</strain>
    </source>
</reference>
<dbReference type="InterPro" id="IPR036291">
    <property type="entry name" value="NAD(P)-bd_dom_sf"/>
</dbReference>
<evidence type="ECO:0000256" key="1">
    <source>
        <dbReference type="ARBA" id="ARBA00023027"/>
    </source>
</evidence>
<dbReference type="AlphaFoldDB" id="A0A7M2X0S9"/>
<evidence type="ECO:0000313" key="4">
    <source>
        <dbReference type="Proteomes" id="UP000593765"/>
    </source>
</evidence>
<proteinExistence type="predicted"/>
<gene>
    <name evidence="3" type="ORF">IPV69_02925</name>
</gene>
<dbReference type="SUPFAM" id="SSF51735">
    <property type="entry name" value="NAD(P)-binding Rossmann-fold domains"/>
    <property type="match status" value="1"/>
</dbReference>
<dbReference type="PRINTS" id="PR01713">
    <property type="entry name" value="NUCEPIMERASE"/>
</dbReference>
<evidence type="ECO:0000313" key="3">
    <source>
        <dbReference type="EMBL" id="QOV90340.1"/>
    </source>
</evidence>
<feature type="domain" description="NAD(P)-binding" evidence="2">
    <location>
        <begin position="7"/>
        <end position="307"/>
    </location>
</feature>
<accession>A0A7M2X0S9</accession>
<dbReference type="Pfam" id="PF16363">
    <property type="entry name" value="GDP_Man_Dehyd"/>
    <property type="match status" value="1"/>
</dbReference>
<dbReference type="InterPro" id="IPR016040">
    <property type="entry name" value="NAD(P)-bd_dom"/>
</dbReference>
<dbReference type="RefSeq" id="WP_206293421.1">
    <property type="nucleotide sequence ID" value="NZ_CP063458.1"/>
</dbReference>
<dbReference type="EMBL" id="CP063458">
    <property type="protein sequence ID" value="QOV90340.1"/>
    <property type="molecule type" value="Genomic_DNA"/>
</dbReference>
<organism evidence="3 4">
    <name type="scientific">Humisphaera borealis</name>
    <dbReference type="NCBI Taxonomy" id="2807512"/>
    <lineage>
        <taxon>Bacteria</taxon>
        <taxon>Pseudomonadati</taxon>
        <taxon>Planctomycetota</taxon>
        <taxon>Phycisphaerae</taxon>
        <taxon>Tepidisphaerales</taxon>
        <taxon>Tepidisphaeraceae</taxon>
        <taxon>Humisphaera</taxon>
    </lineage>
</organism>
<keyword evidence="1" id="KW-0520">NAD</keyword>
<protein>
    <submittedName>
        <fullName evidence="3">SDR family NAD(P)-dependent oxidoreductase</fullName>
    </submittedName>
</protein>
<dbReference type="PANTHER" id="PTHR43574">
    <property type="entry name" value="EPIMERASE-RELATED"/>
    <property type="match status" value="1"/>
</dbReference>
<sequence>MNGQTILVTGAAGFIGSHSAEALIDLGYKVVGVDNFCDFYDRSWKEMNLKSVGPGIDVEEIDITDGAAIDRLVGKAKPVAILHLAAMAGVRPSIEQPAYYARVNVEGTTHLLQAAVKHKVKKFLFASSSSVYGNMSKVPFQEEDAGYEPVSPYAATKRAGELLCYTFWHLYKMPTFCLRFFTVYGPRQRPDLAIHKFTRLITRGEPVPFFGDGTTSRDYTFVEDTVSGIMKALEHCDRYRVYNLGGSDPVTLKDLVEELQRAIGKTAILDKRPSQPGDVERTFADLTRASSEIGYKPSVSLAEGLKRFVEWFKQYGHLYKLPGEQSAEKPTVA</sequence>
<dbReference type="Proteomes" id="UP000593765">
    <property type="component" value="Chromosome"/>
</dbReference>
<keyword evidence="4" id="KW-1185">Reference proteome</keyword>
<dbReference type="Gene3D" id="3.40.50.720">
    <property type="entry name" value="NAD(P)-binding Rossmann-like Domain"/>
    <property type="match status" value="1"/>
</dbReference>
<dbReference type="KEGG" id="hbs:IPV69_02925"/>
<name>A0A7M2X0S9_9BACT</name>